<proteinExistence type="predicted"/>
<evidence type="ECO:0000313" key="1">
    <source>
        <dbReference type="EMBL" id="CUH46839.1"/>
    </source>
</evidence>
<evidence type="ECO:0000313" key="2">
    <source>
        <dbReference type="Proteomes" id="UP000050783"/>
    </source>
</evidence>
<dbReference type="EMBL" id="CYPU01000018">
    <property type="protein sequence ID" value="CUH46839.1"/>
    <property type="molecule type" value="Genomic_DNA"/>
</dbReference>
<reference evidence="1 2" key="1">
    <citation type="submission" date="2015-09" db="EMBL/GenBank/DDBJ databases">
        <authorList>
            <consortium name="Swine Surveillance"/>
        </authorList>
    </citation>
    <scope>NUCLEOTIDE SEQUENCE [LARGE SCALE GENOMIC DNA]</scope>
    <source>
        <strain evidence="1 2">CECT 4292</strain>
    </source>
</reference>
<accession>A0A0P1EBH5</accession>
<dbReference type="Proteomes" id="UP000050783">
    <property type="component" value="Unassembled WGS sequence"/>
</dbReference>
<organism evidence="1 2">
    <name type="scientific">Ruegeria atlantica</name>
    <dbReference type="NCBI Taxonomy" id="81569"/>
    <lineage>
        <taxon>Bacteria</taxon>
        <taxon>Pseudomonadati</taxon>
        <taxon>Pseudomonadota</taxon>
        <taxon>Alphaproteobacteria</taxon>
        <taxon>Rhodobacterales</taxon>
        <taxon>Roseobacteraceae</taxon>
        <taxon>Ruegeria</taxon>
    </lineage>
</organism>
<sequence>MIAKPYRCKLSLAECAFHCHLHRLQQVGKQRLLAEAVLTNPGSEISCIQTEAYERIDW</sequence>
<gene>
    <name evidence="1" type="ORF">RUA4292_01005</name>
</gene>
<dbReference type="AlphaFoldDB" id="A0A0P1EBH5"/>
<name>A0A0P1EBH5_9RHOB</name>
<protein>
    <submittedName>
        <fullName evidence="1">Uncharacterized protein</fullName>
    </submittedName>
</protein>